<gene>
    <name evidence="2" type="ORF">CUZ56_02269</name>
</gene>
<dbReference type="RefSeq" id="WP_126980444.1">
    <property type="nucleotide sequence ID" value="NZ_PQSP01000006.1"/>
</dbReference>
<comment type="caution">
    <text evidence="2">The sequence shown here is derived from an EMBL/GenBank/DDBJ whole genome shotgun (WGS) entry which is preliminary data.</text>
</comment>
<name>A0A433SBT2_9BURK</name>
<dbReference type="PANTHER" id="PTHR43355">
    <property type="entry name" value="FLAVIN REDUCTASE (NADPH)"/>
    <property type="match status" value="1"/>
</dbReference>
<dbReference type="AlphaFoldDB" id="A0A433SBT2"/>
<evidence type="ECO:0000259" key="1">
    <source>
        <dbReference type="Pfam" id="PF13460"/>
    </source>
</evidence>
<dbReference type="PANTHER" id="PTHR43355:SF2">
    <property type="entry name" value="FLAVIN REDUCTASE (NADPH)"/>
    <property type="match status" value="1"/>
</dbReference>
<dbReference type="InterPro" id="IPR016040">
    <property type="entry name" value="NAD(P)-bd_dom"/>
</dbReference>
<proteinExistence type="predicted"/>
<evidence type="ECO:0000313" key="3">
    <source>
        <dbReference type="Proteomes" id="UP000286947"/>
    </source>
</evidence>
<dbReference type="EMBL" id="PQSP01000006">
    <property type="protein sequence ID" value="RUS66190.1"/>
    <property type="molecule type" value="Genomic_DNA"/>
</dbReference>
<reference evidence="2 3" key="1">
    <citation type="submission" date="2018-01" db="EMBL/GenBank/DDBJ databases">
        <title>Saezia sanguinis gen. nov., sp. nov., in the order Burkholderiales isolated from human blood.</title>
        <authorList>
            <person name="Medina-Pascual M.J."/>
            <person name="Valdezate S."/>
            <person name="Monzon S."/>
            <person name="Cuesta I."/>
            <person name="Carrasco G."/>
            <person name="Villalon P."/>
            <person name="Saez-Nieto J.A."/>
        </authorList>
    </citation>
    <scope>NUCLEOTIDE SEQUENCE [LARGE SCALE GENOMIC DNA]</scope>
    <source>
        <strain evidence="2 3">CNM695-12</strain>
    </source>
</reference>
<dbReference type="Proteomes" id="UP000286947">
    <property type="component" value="Unassembled WGS sequence"/>
</dbReference>
<dbReference type="SUPFAM" id="SSF51735">
    <property type="entry name" value="NAD(P)-binding Rossmann-fold domains"/>
    <property type="match status" value="1"/>
</dbReference>
<dbReference type="InterPro" id="IPR051606">
    <property type="entry name" value="Polyketide_Oxido-like"/>
</dbReference>
<dbReference type="Gene3D" id="3.40.50.720">
    <property type="entry name" value="NAD(P)-binding Rossmann-like Domain"/>
    <property type="match status" value="1"/>
</dbReference>
<evidence type="ECO:0000313" key="2">
    <source>
        <dbReference type="EMBL" id="RUS66190.1"/>
    </source>
</evidence>
<accession>A0A433SBT2</accession>
<protein>
    <recommendedName>
        <fullName evidence="1">NAD(P)-binding domain-containing protein</fullName>
    </recommendedName>
</protein>
<dbReference type="OrthoDB" id="7352421at2"/>
<dbReference type="GO" id="GO:0016646">
    <property type="term" value="F:oxidoreductase activity, acting on the CH-NH group of donors, NAD or NADP as acceptor"/>
    <property type="evidence" value="ECO:0007669"/>
    <property type="project" value="TreeGrafter"/>
</dbReference>
<sequence>MKVALIGISGRVGSRIAHELLRRGHAVVGVARRIDDISPQKKLTLVAGDGKQAQPLAPQIKGCDALISAARFSDGPTADDVLALVKAAGIARLLVVGGAGSLEVAPGKRVLDTPDFPDSYKPEASAGTIFLARLQQEQEVDWTFLSPSAEFMPGQQTGHFRLGHNQLLVDSQGKSWISMEDYAIAMADELEKPQHTRQRFTVGY</sequence>
<dbReference type="InterPro" id="IPR036291">
    <property type="entry name" value="NAD(P)-bd_dom_sf"/>
</dbReference>
<keyword evidence="3" id="KW-1185">Reference proteome</keyword>
<organism evidence="2 3">
    <name type="scientific">Saezia sanguinis</name>
    <dbReference type="NCBI Taxonomy" id="1965230"/>
    <lineage>
        <taxon>Bacteria</taxon>
        <taxon>Pseudomonadati</taxon>
        <taxon>Pseudomonadota</taxon>
        <taxon>Betaproteobacteria</taxon>
        <taxon>Burkholderiales</taxon>
        <taxon>Saeziaceae</taxon>
        <taxon>Saezia</taxon>
    </lineage>
</organism>
<dbReference type="Pfam" id="PF13460">
    <property type="entry name" value="NAD_binding_10"/>
    <property type="match status" value="1"/>
</dbReference>
<feature type="domain" description="NAD(P)-binding" evidence="1">
    <location>
        <begin position="7"/>
        <end position="193"/>
    </location>
</feature>